<protein>
    <submittedName>
        <fullName evidence="9">Nicotinamide mononucleotide transporter PnuC</fullName>
    </submittedName>
</protein>
<evidence type="ECO:0000256" key="6">
    <source>
        <dbReference type="ARBA" id="ARBA00022989"/>
    </source>
</evidence>
<dbReference type="NCBIfam" id="TIGR01528">
    <property type="entry name" value="NMN_trans_PnuC"/>
    <property type="match status" value="1"/>
</dbReference>
<dbReference type="GO" id="GO:0034257">
    <property type="term" value="F:nicotinamide riboside transmembrane transporter activity"/>
    <property type="evidence" value="ECO:0007669"/>
    <property type="project" value="InterPro"/>
</dbReference>
<evidence type="ECO:0000256" key="5">
    <source>
        <dbReference type="ARBA" id="ARBA00022692"/>
    </source>
</evidence>
<feature type="transmembrane region" description="Helical" evidence="8">
    <location>
        <begin position="12"/>
        <end position="32"/>
    </location>
</feature>
<dbReference type="InterPro" id="IPR006419">
    <property type="entry name" value="NMN_transpt_PnuC"/>
</dbReference>
<organism evidence="9 10">
    <name type="scientific">Clostridium disporicum</name>
    <dbReference type="NCBI Taxonomy" id="84024"/>
    <lineage>
        <taxon>Bacteria</taxon>
        <taxon>Bacillati</taxon>
        <taxon>Bacillota</taxon>
        <taxon>Clostridia</taxon>
        <taxon>Eubacteriales</taxon>
        <taxon>Clostridiaceae</taxon>
        <taxon>Clostridium</taxon>
    </lineage>
</organism>
<keyword evidence="3" id="KW-0813">Transport</keyword>
<evidence type="ECO:0000256" key="3">
    <source>
        <dbReference type="ARBA" id="ARBA00022448"/>
    </source>
</evidence>
<dbReference type="Proteomes" id="UP000095558">
    <property type="component" value="Unassembled WGS sequence"/>
</dbReference>
<gene>
    <name evidence="9" type="primary">pnuC</name>
    <name evidence="9" type="ORF">ERS852470_03349</name>
</gene>
<sequence>MDKIKNYFTDWTMFEKLWLITVCTIMTVIWYLNGDTPFLLALTLTGSLNLVLGAKGKIAGLYFAIINCLLYSYQCMGVKLYGEVMYNMLFSIPVSAIAIYLWNKNKDDDGTIRFKVMSGKLIVLSFAGTLVCVFLYAKVLNLLGGNLAFMDSLTTVVSVVASILYLMRFSEQWLMWVGVNALSIVMWIMVYVSGDKSALIIIVMKLTNLLNSLYGYYNWKKIAGQTNLKVKNFTEAS</sequence>
<evidence type="ECO:0000256" key="4">
    <source>
        <dbReference type="ARBA" id="ARBA00022475"/>
    </source>
</evidence>
<keyword evidence="7 8" id="KW-0472">Membrane</keyword>
<proteinExistence type="inferred from homology"/>
<evidence type="ECO:0000256" key="1">
    <source>
        <dbReference type="ARBA" id="ARBA00004651"/>
    </source>
</evidence>
<keyword evidence="4" id="KW-1003">Cell membrane</keyword>
<feature type="transmembrane region" description="Helical" evidence="8">
    <location>
        <begin position="143"/>
        <end position="166"/>
    </location>
</feature>
<dbReference type="AlphaFoldDB" id="A0A174HXI3"/>
<name>A0A174HXI3_9CLOT</name>
<keyword evidence="5 8" id="KW-0812">Transmembrane</keyword>
<dbReference type="PANTHER" id="PTHR36122:SF2">
    <property type="entry name" value="NICOTINAMIDE RIBOSIDE TRANSPORTER PNUC"/>
    <property type="match status" value="1"/>
</dbReference>
<evidence type="ECO:0000256" key="2">
    <source>
        <dbReference type="ARBA" id="ARBA00006669"/>
    </source>
</evidence>
<dbReference type="PANTHER" id="PTHR36122">
    <property type="entry name" value="NICOTINAMIDE RIBOSIDE TRANSPORTER PNUC"/>
    <property type="match status" value="1"/>
</dbReference>
<comment type="similarity">
    <text evidence="2">Belongs to the nicotinamide ribonucleoside (NR) uptake permease (TC 4.B.1) family.</text>
</comment>
<feature type="transmembrane region" description="Helical" evidence="8">
    <location>
        <begin position="114"/>
        <end position="137"/>
    </location>
</feature>
<dbReference type="GO" id="GO:0005886">
    <property type="term" value="C:plasma membrane"/>
    <property type="evidence" value="ECO:0007669"/>
    <property type="project" value="UniProtKB-SubCell"/>
</dbReference>
<evidence type="ECO:0000256" key="7">
    <source>
        <dbReference type="ARBA" id="ARBA00023136"/>
    </source>
</evidence>
<reference evidence="9 10" key="1">
    <citation type="submission" date="2015-09" db="EMBL/GenBank/DDBJ databases">
        <authorList>
            <consortium name="Pathogen Informatics"/>
        </authorList>
    </citation>
    <scope>NUCLEOTIDE SEQUENCE [LARGE SCALE GENOMIC DNA]</scope>
    <source>
        <strain evidence="9 10">2789STDY5834855</strain>
    </source>
</reference>
<dbReference type="Pfam" id="PF04973">
    <property type="entry name" value="NMN_transporter"/>
    <property type="match status" value="1"/>
</dbReference>
<evidence type="ECO:0000313" key="9">
    <source>
        <dbReference type="EMBL" id="CUO78037.1"/>
    </source>
</evidence>
<feature type="transmembrane region" description="Helical" evidence="8">
    <location>
        <begin position="61"/>
        <end position="79"/>
    </location>
</feature>
<feature type="transmembrane region" description="Helical" evidence="8">
    <location>
        <begin position="173"/>
        <end position="192"/>
    </location>
</feature>
<dbReference type="OrthoDB" id="9791248at2"/>
<evidence type="ECO:0000256" key="8">
    <source>
        <dbReference type="SAM" id="Phobius"/>
    </source>
</evidence>
<accession>A0A174HXI3</accession>
<feature type="transmembrane region" description="Helical" evidence="8">
    <location>
        <begin position="85"/>
        <end position="102"/>
    </location>
</feature>
<feature type="transmembrane region" description="Helical" evidence="8">
    <location>
        <begin position="198"/>
        <end position="217"/>
    </location>
</feature>
<dbReference type="EMBL" id="CYZV01000051">
    <property type="protein sequence ID" value="CUO78037.1"/>
    <property type="molecule type" value="Genomic_DNA"/>
</dbReference>
<dbReference type="RefSeq" id="WP_055277861.1">
    <property type="nucleotide sequence ID" value="NZ_CYZV01000051.1"/>
</dbReference>
<evidence type="ECO:0000313" key="10">
    <source>
        <dbReference type="Proteomes" id="UP000095558"/>
    </source>
</evidence>
<feature type="transmembrane region" description="Helical" evidence="8">
    <location>
        <begin position="38"/>
        <end position="54"/>
    </location>
</feature>
<comment type="subcellular location">
    <subcellularLocation>
        <location evidence="1">Cell membrane</location>
        <topology evidence="1">Multi-pass membrane protein</topology>
    </subcellularLocation>
</comment>
<keyword evidence="6 8" id="KW-1133">Transmembrane helix</keyword>